<dbReference type="RefSeq" id="WP_106163429.1">
    <property type="nucleotide sequence ID" value="NZ_PVUF01000004.1"/>
</dbReference>
<dbReference type="OrthoDB" id="7833823at2"/>
<evidence type="ECO:0000256" key="1">
    <source>
        <dbReference type="SAM" id="MobiDB-lite"/>
    </source>
</evidence>
<dbReference type="PANTHER" id="PTHR36978:SF4">
    <property type="entry name" value="P-LOOP CONTAINING NUCLEOSIDE TRIPHOSPHATE HYDROLASE PROTEIN"/>
    <property type="match status" value="1"/>
</dbReference>
<dbReference type="Pfam" id="PF17784">
    <property type="entry name" value="Sulfotransfer_4"/>
    <property type="match status" value="1"/>
</dbReference>
<protein>
    <recommendedName>
        <fullName evidence="4">Sulfotransferase family protein</fullName>
    </recommendedName>
</protein>
<dbReference type="Proteomes" id="UP000237718">
    <property type="component" value="Unassembled WGS sequence"/>
</dbReference>
<gene>
    <name evidence="2" type="ORF">CLV89_104331</name>
</gene>
<proteinExistence type="predicted"/>
<dbReference type="AlphaFoldDB" id="A0A2T1AIV1"/>
<sequence>MAVSIINLGLPKSGTTTLKHALDRAGYTVADHRIKARETPDDPADRVFVGALMYEGLYKYGDPLALLKDYDALTEVSFIYGGTSVWPQCDHAMLLALRKLHPKLCFIATRRATEELARSIMRWNNLGKLRIPLSTVPGLPVGYGHEVDEQMIWIDGHYEALTHWFRTDPLYLELDVAAPDARSKLERFLGCDLPWWGQSNINPEDRDTPETGAEPAEQKDTD</sequence>
<evidence type="ECO:0000313" key="3">
    <source>
        <dbReference type="Proteomes" id="UP000237718"/>
    </source>
</evidence>
<dbReference type="PANTHER" id="PTHR36978">
    <property type="entry name" value="P-LOOP CONTAINING NUCLEOTIDE TRIPHOSPHATE HYDROLASE"/>
    <property type="match status" value="1"/>
</dbReference>
<comment type="caution">
    <text evidence="2">The sequence shown here is derived from an EMBL/GenBank/DDBJ whole genome shotgun (WGS) entry which is preliminary data.</text>
</comment>
<organism evidence="2 3">
    <name type="scientific">Tritonibacter scottomollicae</name>
    <name type="common">Epibacterium scottomollicae</name>
    <dbReference type="NCBI Taxonomy" id="483013"/>
    <lineage>
        <taxon>Bacteria</taxon>
        <taxon>Pseudomonadati</taxon>
        <taxon>Pseudomonadota</taxon>
        <taxon>Alphaproteobacteria</taxon>
        <taxon>Rhodobacterales</taxon>
        <taxon>Paracoccaceae</taxon>
        <taxon>Tritonibacter</taxon>
    </lineage>
</organism>
<dbReference type="InterPro" id="IPR040632">
    <property type="entry name" value="Sulfotransfer_4"/>
</dbReference>
<dbReference type="InterPro" id="IPR027417">
    <property type="entry name" value="P-loop_NTPase"/>
</dbReference>
<dbReference type="Gene3D" id="3.40.50.300">
    <property type="entry name" value="P-loop containing nucleotide triphosphate hydrolases"/>
    <property type="match status" value="1"/>
</dbReference>
<feature type="region of interest" description="Disordered" evidence="1">
    <location>
        <begin position="199"/>
        <end position="222"/>
    </location>
</feature>
<name>A0A2T1AIV1_TRISK</name>
<reference evidence="2 3" key="1">
    <citation type="submission" date="2018-03" db="EMBL/GenBank/DDBJ databases">
        <title>Genomic Encyclopedia of Archaeal and Bacterial Type Strains, Phase II (KMG-II): from individual species to whole genera.</title>
        <authorList>
            <person name="Goeker M."/>
        </authorList>
    </citation>
    <scope>NUCLEOTIDE SEQUENCE [LARGE SCALE GENOMIC DNA]</scope>
    <source>
        <strain evidence="2 3">DSM 25328</strain>
    </source>
</reference>
<dbReference type="EMBL" id="PVUF01000004">
    <property type="protein sequence ID" value="PRZ48503.1"/>
    <property type="molecule type" value="Genomic_DNA"/>
</dbReference>
<dbReference type="SUPFAM" id="SSF52540">
    <property type="entry name" value="P-loop containing nucleoside triphosphate hydrolases"/>
    <property type="match status" value="1"/>
</dbReference>
<evidence type="ECO:0000313" key="2">
    <source>
        <dbReference type="EMBL" id="PRZ48503.1"/>
    </source>
</evidence>
<accession>A0A2T1AIV1</accession>
<evidence type="ECO:0008006" key="4">
    <source>
        <dbReference type="Google" id="ProtNLM"/>
    </source>
</evidence>